<dbReference type="InterPro" id="IPR050706">
    <property type="entry name" value="Cyclic-di-GMP_PDE-like"/>
</dbReference>
<feature type="domain" description="GGDEF" evidence="3">
    <location>
        <begin position="149"/>
        <end position="281"/>
    </location>
</feature>
<dbReference type="CDD" id="cd01948">
    <property type="entry name" value="EAL"/>
    <property type="match status" value="1"/>
</dbReference>
<dbReference type="SMART" id="SM00052">
    <property type="entry name" value="EAL"/>
    <property type="match status" value="1"/>
</dbReference>
<dbReference type="PROSITE" id="PS50112">
    <property type="entry name" value="PAS"/>
    <property type="match status" value="1"/>
</dbReference>
<dbReference type="PANTHER" id="PTHR33121:SF70">
    <property type="entry name" value="SIGNALING PROTEIN YKOW"/>
    <property type="match status" value="1"/>
</dbReference>
<evidence type="ECO:0000259" key="1">
    <source>
        <dbReference type="PROSITE" id="PS50112"/>
    </source>
</evidence>
<evidence type="ECO:0000259" key="2">
    <source>
        <dbReference type="PROSITE" id="PS50883"/>
    </source>
</evidence>
<dbReference type="SMART" id="SM00267">
    <property type="entry name" value="GGDEF"/>
    <property type="match status" value="1"/>
</dbReference>
<dbReference type="PROSITE" id="PS50883">
    <property type="entry name" value="EAL"/>
    <property type="match status" value="1"/>
</dbReference>
<dbReference type="InterPro" id="IPR043128">
    <property type="entry name" value="Rev_trsase/Diguanyl_cyclase"/>
</dbReference>
<protein>
    <submittedName>
        <fullName evidence="4">Diguanylate cyclase (GGDEF) domain-containing protein</fullName>
    </submittedName>
</protein>
<dbReference type="EMBL" id="FOHN01000003">
    <property type="protein sequence ID" value="SES79306.1"/>
    <property type="molecule type" value="Genomic_DNA"/>
</dbReference>
<dbReference type="Gene3D" id="3.20.20.450">
    <property type="entry name" value="EAL domain"/>
    <property type="match status" value="1"/>
</dbReference>
<proteinExistence type="predicted"/>
<dbReference type="NCBIfam" id="TIGR00254">
    <property type="entry name" value="GGDEF"/>
    <property type="match status" value="1"/>
</dbReference>
<feature type="domain" description="PAS" evidence="1">
    <location>
        <begin position="22"/>
        <end position="79"/>
    </location>
</feature>
<accession>A0A1H9ZD94</accession>
<keyword evidence="5" id="KW-1185">Reference proteome</keyword>
<dbReference type="CDD" id="cd00130">
    <property type="entry name" value="PAS"/>
    <property type="match status" value="1"/>
</dbReference>
<dbReference type="Pfam" id="PF08447">
    <property type="entry name" value="PAS_3"/>
    <property type="match status" value="1"/>
</dbReference>
<dbReference type="SUPFAM" id="SSF55073">
    <property type="entry name" value="Nucleotide cyclase"/>
    <property type="match status" value="1"/>
</dbReference>
<gene>
    <name evidence="4" type="ORF">SAMN04487772_103134</name>
</gene>
<dbReference type="Gene3D" id="3.30.450.20">
    <property type="entry name" value="PAS domain"/>
    <property type="match status" value="1"/>
</dbReference>
<dbReference type="GO" id="GO:0071111">
    <property type="term" value="F:cyclic-guanylate-specific phosphodiesterase activity"/>
    <property type="evidence" value="ECO:0007669"/>
    <property type="project" value="InterPro"/>
</dbReference>
<dbReference type="RefSeq" id="WP_177180597.1">
    <property type="nucleotide sequence ID" value="NZ_FOHN01000003.1"/>
</dbReference>
<evidence type="ECO:0000259" key="3">
    <source>
        <dbReference type="PROSITE" id="PS50887"/>
    </source>
</evidence>
<feature type="domain" description="EAL" evidence="2">
    <location>
        <begin position="290"/>
        <end position="547"/>
    </location>
</feature>
<evidence type="ECO:0000313" key="5">
    <source>
        <dbReference type="Proteomes" id="UP000199800"/>
    </source>
</evidence>
<dbReference type="Gene3D" id="3.30.70.270">
    <property type="match status" value="1"/>
</dbReference>
<dbReference type="InterPro" id="IPR029787">
    <property type="entry name" value="Nucleotide_cyclase"/>
</dbReference>
<dbReference type="Pfam" id="PF00563">
    <property type="entry name" value="EAL"/>
    <property type="match status" value="1"/>
</dbReference>
<dbReference type="SUPFAM" id="SSF55785">
    <property type="entry name" value="PYP-like sensor domain (PAS domain)"/>
    <property type="match status" value="1"/>
</dbReference>
<organism evidence="4 5">
    <name type="scientific">[Clostridium] polysaccharolyticum</name>
    <dbReference type="NCBI Taxonomy" id="29364"/>
    <lineage>
        <taxon>Bacteria</taxon>
        <taxon>Bacillati</taxon>
        <taxon>Bacillota</taxon>
        <taxon>Clostridia</taxon>
        <taxon>Lachnospirales</taxon>
        <taxon>Lachnospiraceae</taxon>
    </lineage>
</organism>
<dbReference type="PROSITE" id="PS50887">
    <property type="entry name" value="GGDEF"/>
    <property type="match status" value="1"/>
</dbReference>
<dbReference type="AlphaFoldDB" id="A0A1H9ZD94"/>
<dbReference type="InterPro" id="IPR013655">
    <property type="entry name" value="PAS_fold_3"/>
</dbReference>
<dbReference type="InterPro" id="IPR035919">
    <property type="entry name" value="EAL_sf"/>
</dbReference>
<dbReference type="InterPro" id="IPR001633">
    <property type="entry name" value="EAL_dom"/>
</dbReference>
<dbReference type="Proteomes" id="UP000199800">
    <property type="component" value="Unassembled WGS sequence"/>
</dbReference>
<dbReference type="SUPFAM" id="SSF141868">
    <property type="entry name" value="EAL domain-like"/>
    <property type="match status" value="1"/>
</dbReference>
<evidence type="ECO:0000313" key="4">
    <source>
        <dbReference type="EMBL" id="SES79306.1"/>
    </source>
</evidence>
<dbReference type="InterPro" id="IPR000014">
    <property type="entry name" value="PAS"/>
</dbReference>
<name>A0A1H9ZD94_9FIRM</name>
<dbReference type="STRING" id="29364.SAMN04487772_103134"/>
<dbReference type="PANTHER" id="PTHR33121">
    <property type="entry name" value="CYCLIC DI-GMP PHOSPHODIESTERASE PDEF"/>
    <property type="match status" value="1"/>
</dbReference>
<reference evidence="4 5" key="1">
    <citation type="submission" date="2016-10" db="EMBL/GenBank/DDBJ databases">
        <authorList>
            <person name="de Groot N.N."/>
        </authorList>
    </citation>
    <scope>NUCLEOTIDE SEQUENCE [LARGE SCALE GENOMIC DNA]</scope>
    <source>
        <strain evidence="4 5">DSM 1801</strain>
    </source>
</reference>
<dbReference type="InterPro" id="IPR000160">
    <property type="entry name" value="GGDEF_dom"/>
</dbReference>
<dbReference type="InterPro" id="IPR035965">
    <property type="entry name" value="PAS-like_dom_sf"/>
</dbReference>
<dbReference type="Pfam" id="PF00990">
    <property type="entry name" value="GGDEF"/>
    <property type="match status" value="1"/>
</dbReference>
<sequence>MESILDNKLYEAFATASEYVYIYVSDFRTDLARWSKNAVEYFGLPGEYVKDSANMWQSRVHPDDKKKYMEDIGEVFEGGKSKHDCRYRVKNKYNEYVWVECRGSVITDQEDQPVLFAGILTRIDSYSKYDALTGLMKLDEFFQCELGMEQGALLLICIDEFRKIVSSHGYEYGDKVLVEFSKRLISLGEDKYSIYRFSGDEFMLVCPEMKLKGAKQLFQKISEELAVFDENHKHQLRLGVSGGVTFYPEEGREKEGLINNLEHSLEYAKKNCRGGIVVFNQEIADMQKRAQLLCEDLKNSIRSGFKGFELYFQPLYEKTTNNIGGCEALLRWKGDHIKDSCPSEFIKVLEDHGDIRDVGYWVMEQALWYQKKWQMFYPDFHLSFNVSYQQFMDENFVDILFQKVREIDADPQKIIIELTESCQVQEPESLAIAFRRLREYGFTIALDDFGTAYSSMEMLKYLPVNYIKIEHSFVKDLANEGHEIDYIIIESLLSLCKKLNCMSIVEGVENSSVKNMIEKMDVTYLQGYYFSRPVPEEEFRKMLIEAYKA</sequence>
<dbReference type="CDD" id="cd01949">
    <property type="entry name" value="GGDEF"/>
    <property type="match status" value="1"/>
</dbReference>